<sequence>MSTATLPSGTTETRTGYTVVSRHNTSTGEVIYARCDACGKLRMLSAAAVAGSHAPTCPFCD</sequence>
<evidence type="ECO:0000313" key="2">
    <source>
        <dbReference type="EMBL" id="PZM92012.1"/>
    </source>
</evidence>
<evidence type="ECO:0000313" key="1">
    <source>
        <dbReference type="EMBL" id="MFO7191795.1"/>
    </source>
</evidence>
<reference evidence="2" key="1">
    <citation type="submission" date="2018-05" db="EMBL/GenBank/DDBJ databases">
        <authorList>
            <person name="Lanie J.A."/>
            <person name="Ng W.-L."/>
            <person name="Kazmierczak K.M."/>
            <person name="Andrzejewski T.M."/>
            <person name="Davidsen T.M."/>
            <person name="Wayne K.J."/>
            <person name="Tettelin H."/>
            <person name="Glass J.I."/>
            <person name="Rusch D."/>
            <person name="Podicherti R."/>
            <person name="Tsui H.-C.T."/>
            <person name="Winkler M.E."/>
        </authorList>
    </citation>
    <scope>NUCLEOTIDE SEQUENCE</scope>
    <source>
        <strain evidence="2">ZC4RG45</strain>
    </source>
</reference>
<reference evidence="1" key="2">
    <citation type="submission" date="2018-05" db="EMBL/GenBank/DDBJ databases">
        <authorList>
            <person name="Moura L."/>
            <person name="Setubal J.C."/>
        </authorList>
    </citation>
    <scope>NUCLEOTIDE SEQUENCE</scope>
    <source>
        <strain evidence="1">ZC4RG45</strain>
    </source>
</reference>
<protein>
    <submittedName>
        <fullName evidence="2">Uncharacterized protein</fullName>
    </submittedName>
</protein>
<reference evidence="1" key="4">
    <citation type="submission" date="2023-08" db="EMBL/GenBank/DDBJ databases">
        <authorList>
            <person name="Guima S.E.S."/>
            <person name="Martins L.F."/>
            <person name="Silva A.M."/>
            <person name="Setubal J.C."/>
        </authorList>
    </citation>
    <scope>NUCLEOTIDE SEQUENCE</scope>
    <source>
        <strain evidence="1">ZC4RG45</strain>
    </source>
</reference>
<organism evidence="2">
    <name type="scientific">Thermocrispum agreste</name>
    <dbReference type="NCBI Taxonomy" id="37925"/>
    <lineage>
        <taxon>Bacteria</taxon>
        <taxon>Bacillati</taxon>
        <taxon>Actinomycetota</taxon>
        <taxon>Actinomycetes</taxon>
        <taxon>Pseudonocardiales</taxon>
        <taxon>Pseudonocardiaceae</taxon>
        <taxon>Thermocrispum</taxon>
    </lineage>
</organism>
<gene>
    <name evidence="1" type="ORF">DIU77_006085</name>
    <name evidence="2" type="ORF">DIU77_16275</name>
</gene>
<dbReference type="AlphaFoldDB" id="A0A2W4IZ15"/>
<evidence type="ECO:0000313" key="3">
    <source>
        <dbReference type="Proteomes" id="UP000249324"/>
    </source>
</evidence>
<comment type="caution">
    <text evidence="2">The sequence shown here is derived from an EMBL/GenBank/DDBJ whole genome shotgun (WGS) entry which is preliminary data.</text>
</comment>
<dbReference type="Proteomes" id="UP000249324">
    <property type="component" value="Unassembled WGS sequence"/>
</dbReference>
<dbReference type="EMBL" id="QGUI02000050">
    <property type="protein sequence ID" value="MFO7191795.1"/>
    <property type="molecule type" value="Genomic_DNA"/>
</dbReference>
<reference evidence="1 3" key="3">
    <citation type="journal article" date="2021" name="BMC Genomics">
        <title>Genome-resolved metagenome and metatranscriptome analyses of thermophilic composting reveal key bacterial players and their metabolic interactions.</title>
        <authorList>
            <person name="Braga L.P.P."/>
            <person name="Pereira R.V."/>
            <person name="Martins L.F."/>
            <person name="Moura L.M.S."/>
            <person name="Sanchez F.B."/>
            <person name="Patane J.S.L."/>
            <person name="da Silva A.M."/>
            <person name="Setubal J.C."/>
        </authorList>
    </citation>
    <scope>NUCLEOTIDE SEQUENCE [LARGE SCALE GENOMIC DNA]</scope>
    <source>
        <strain evidence="1">ZC4RG45</strain>
    </source>
</reference>
<dbReference type="EMBL" id="QGUI01000727">
    <property type="protein sequence ID" value="PZM92012.1"/>
    <property type="molecule type" value="Genomic_DNA"/>
</dbReference>
<proteinExistence type="predicted"/>
<name>A0A2W4IZ15_9PSEU</name>
<accession>A0A2W4IZ15</accession>